<evidence type="ECO:0000259" key="1">
    <source>
        <dbReference type="SMART" id="SM00382"/>
    </source>
</evidence>
<dbReference type="InterPro" id="IPR027417">
    <property type="entry name" value="P-loop_NTPase"/>
</dbReference>
<reference evidence="2 3" key="1">
    <citation type="journal article" date="2013" name="Genome Announc.">
        <title>Draft Genome Sequence for Desulfovibrio africanus Strain PCS.</title>
        <authorList>
            <person name="Brown S.D."/>
            <person name="Utturkar S.M."/>
            <person name="Arkin A.P."/>
            <person name="Deutschbauer A.M."/>
            <person name="Elias D.A."/>
            <person name="Hazen T.C."/>
            <person name="Chakraborty R."/>
        </authorList>
    </citation>
    <scope>NUCLEOTIDE SEQUENCE [LARGE SCALE GENOMIC DNA]</scope>
    <source>
        <strain evidence="2 3">PCS</strain>
    </source>
</reference>
<dbReference type="InterPro" id="IPR049945">
    <property type="entry name" value="AAA_22"/>
</dbReference>
<dbReference type="InterPro" id="IPR003593">
    <property type="entry name" value="AAA+_ATPase"/>
</dbReference>
<gene>
    <name evidence="2" type="ORF">PCS_00218</name>
</gene>
<evidence type="ECO:0000313" key="2">
    <source>
        <dbReference type="EMBL" id="EMG38588.1"/>
    </source>
</evidence>
<feature type="domain" description="AAA+ ATPase" evidence="1">
    <location>
        <begin position="54"/>
        <end position="236"/>
    </location>
</feature>
<dbReference type="EMBL" id="AOSV01000003">
    <property type="protein sequence ID" value="EMG38588.1"/>
    <property type="molecule type" value="Genomic_DNA"/>
</dbReference>
<accession>M5Q3K1</accession>
<dbReference type="GO" id="GO:0016887">
    <property type="term" value="F:ATP hydrolysis activity"/>
    <property type="evidence" value="ECO:0007669"/>
    <property type="project" value="InterPro"/>
</dbReference>
<dbReference type="SMART" id="SM00382">
    <property type="entry name" value="AAA"/>
    <property type="match status" value="1"/>
</dbReference>
<dbReference type="AlphaFoldDB" id="M5Q3K1"/>
<name>M5Q3K1_DESAF</name>
<dbReference type="RefSeq" id="WP_005983169.1">
    <property type="nucleotide sequence ID" value="NZ_AOSV01000003.1"/>
</dbReference>
<dbReference type="Pfam" id="PF13401">
    <property type="entry name" value="AAA_22"/>
    <property type="match status" value="1"/>
</dbReference>
<organism evidence="2 3">
    <name type="scientific">Desulfocurvibacter africanus PCS</name>
    <dbReference type="NCBI Taxonomy" id="1262666"/>
    <lineage>
        <taxon>Bacteria</taxon>
        <taxon>Pseudomonadati</taxon>
        <taxon>Thermodesulfobacteriota</taxon>
        <taxon>Desulfovibrionia</taxon>
        <taxon>Desulfovibrionales</taxon>
        <taxon>Desulfovibrionaceae</taxon>
        <taxon>Desulfocurvibacter</taxon>
    </lineage>
</organism>
<protein>
    <submittedName>
        <fullName evidence="2">AAA domain containing protein</fullName>
    </submittedName>
</protein>
<sequence length="346" mass="38433">MSVSAKISHQITFEQAMKLSDKDKLLYFDSIKVLHPIAASTLDTLETTTIPESGADIVLLIGPTGVGKTTISKNFLEKIIKANQYEIVNDKSYIPIVYITAPASGESVFSWRIFYHILGNALNEPLMNKKFKSKMSEDRHLYVPVNTNSTIAGMRMAIEKALGYRKTYIIVVDEAAHLLIHASERKLIANMNSLKSLASIGNLTIVLVGSYELYSIPLLNAQLSRRSAIVHFCRYRSSLKQDIISFKSSIYNLSLCMPVENLPDLTTYTDSLMSLCAGCIGILKVTLKKALVFALRNKKWSEMCLEKAVLTKSQIQSILSDILKGEEIIENAVCGTGKLNIKKRCG</sequence>
<dbReference type="Proteomes" id="UP000011922">
    <property type="component" value="Unassembled WGS sequence"/>
</dbReference>
<dbReference type="SUPFAM" id="SSF52540">
    <property type="entry name" value="P-loop containing nucleoside triphosphate hydrolases"/>
    <property type="match status" value="1"/>
</dbReference>
<proteinExistence type="predicted"/>
<dbReference type="OrthoDB" id="14765at2"/>
<dbReference type="Gene3D" id="3.40.50.300">
    <property type="entry name" value="P-loop containing nucleotide triphosphate hydrolases"/>
    <property type="match status" value="1"/>
</dbReference>
<evidence type="ECO:0000313" key="3">
    <source>
        <dbReference type="Proteomes" id="UP000011922"/>
    </source>
</evidence>
<comment type="caution">
    <text evidence="2">The sequence shown here is derived from an EMBL/GenBank/DDBJ whole genome shotgun (WGS) entry which is preliminary data.</text>
</comment>